<keyword evidence="6" id="KW-0943">RNA-mediated gene silencing</keyword>
<dbReference type="InterPro" id="IPR036397">
    <property type="entry name" value="RNaseH_sf"/>
</dbReference>
<dbReference type="SMART" id="SM00949">
    <property type="entry name" value="PAZ"/>
    <property type="match status" value="1"/>
</dbReference>
<protein>
    <recommendedName>
        <fullName evidence="12">Piwi-like protein 3</fullName>
    </recommendedName>
</protein>
<evidence type="ECO:0000256" key="3">
    <source>
        <dbReference type="ARBA" id="ARBA00022490"/>
    </source>
</evidence>
<dbReference type="Pfam" id="PF23278">
    <property type="entry name" value="Piwi_N"/>
    <property type="match status" value="1"/>
</dbReference>
<evidence type="ECO:0008006" key="12">
    <source>
        <dbReference type="Google" id="ProtNLM"/>
    </source>
</evidence>
<comment type="subcellular location">
    <subcellularLocation>
        <location evidence="1">Cytoplasm</location>
    </subcellularLocation>
</comment>
<evidence type="ECO:0000313" key="10">
    <source>
        <dbReference type="Ensembl" id="ENSSVLP00005008276.1"/>
    </source>
</evidence>
<dbReference type="InterPro" id="IPR003165">
    <property type="entry name" value="Piwi"/>
</dbReference>
<dbReference type="SUPFAM" id="SSF53098">
    <property type="entry name" value="Ribonuclease H-like"/>
    <property type="match status" value="1"/>
</dbReference>
<reference evidence="10" key="1">
    <citation type="submission" date="2025-08" db="UniProtKB">
        <authorList>
            <consortium name="Ensembl"/>
        </authorList>
    </citation>
    <scope>IDENTIFICATION</scope>
</reference>
<dbReference type="PROSITE" id="PS50821">
    <property type="entry name" value="PAZ"/>
    <property type="match status" value="1"/>
</dbReference>
<dbReference type="PANTHER" id="PTHR22891">
    <property type="entry name" value="EUKARYOTIC TRANSLATION INITIATION FACTOR 2C"/>
    <property type="match status" value="1"/>
</dbReference>
<dbReference type="CDD" id="cd04658">
    <property type="entry name" value="Piwi_piwi-like_Euk"/>
    <property type="match status" value="1"/>
</dbReference>
<accession>A0A8D2B2C8</accession>
<keyword evidence="11" id="KW-1185">Reference proteome</keyword>
<dbReference type="Ensembl" id="ENSSVLT00005009204.1">
    <property type="protein sequence ID" value="ENSSVLP00005008276.1"/>
    <property type="gene ID" value="ENSSVLG00005006638.1"/>
</dbReference>
<dbReference type="GO" id="GO:0006417">
    <property type="term" value="P:regulation of translation"/>
    <property type="evidence" value="ECO:0007669"/>
    <property type="project" value="UniProtKB-KW"/>
</dbReference>
<comment type="similarity">
    <text evidence="7">Belongs to the argonaute family. Piwi subfamily.</text>
</comment>
<evidence type="ECO:0000256" key="7">
    <source>
        <dbReference type="ARBA" id="ARBA00038291"/>
    </source>
</evidence>
<organism evidence="10 11">
    <name type="scientific">Sciurus vulgaris</name>
    <name type="common">Eurasian red squirrel</name>
    <dbReference type="NCBI Taxonomy" id="55149"/>
    <lineage>
        <taxon>Eukaryota</taxon>
        <taxon>Metazoa</taxon>
        <taxon>Chordata</taxon>
        <taxon>Craniata</taxon>
        <taxon>Vertebrata</taxon>
        <taxon>Euteleostomi</taxon>
        <taxon>Mammalia</taxon>
        <taxon>Eutheria</taxon>
        <taxon>Euarchontoglires</taxon>
        <taxon>Glires</taxon>
        <taxon>Rodentia</taxon>
        <taxon>Sciuromorpha</taxon>
        <taxon>Sciuridae</taxon>
        <taxon>Sciurinae</taxon>
        <taxon>Sciurini</taxon>
        <taxon>Sciurus</taxon>
    </lineage>
</organism>
<dbReference type="CDD" id="cd02845">
    <property type="entry name" value="PAZ_piwi_like"/>
    <property type="match status" value="1"/>
</dbReference>
<dbReference type="GO" id="GO:0003723">
    <property type="term" value="F:RNA binding"/>
    <property type="evidence" value="ECO:0007669"/>
    <property type="project" value="UniProtKB-KW"/>
</dbReference>
<keyword evidence="4" id="KW-0810">Translation regulation</keyword>
<dbReference type="GO" id="GO:0031047">
    <property type="term" value="P:regulatory ncRNA-mediated gene silencing"/>
    <property type="evidence" value="ECO:0007669"/>
    <property type="project" value="UniProtKB-KW"/>
</dbReference>
<dbReference type="PROSITE" id="PS50822">
    <property type="entry name" value="PIWI"/>
    <property type="match status" value="1"/>
</dbReference>
<evidence type="ECO:0000259" key="8">
    <source>
        <dbReference type="PROSITE" id="PS50821"/>
    </source>
</evidence>
<keyword evidence="5" id="KW-0694">RNA-binding</keyword>
<dbReference type="Pfam" id="PF02170">
    <property type="entry name" value="PAZ"/>
    <property type="match status" value="1"/>
</dbReference>
<reference evidence="10" key="2">
    <citation type="submission" date="2025-09" db="UniProtKB">
        <authorList>
            <consortium name="Ensembl"/>
        </authorList>
    </citation>
    <scope>IDENTIFICATION</scope>
</reference>
<evidence type="ECO:0000256" key="2">
    <source>
        <dbReference type="ARBA" id="ARBA00022473"/>
    </source>
</evidence>
<dbReference type="SMART" id="SM00950">
    <property type="entry name" value="Piwi"/>
    <property type="match status" value="1"/>
</dbReference>
<evidence type="ECO:0000313" key="11">
    <source>
        <dbReference type="Proteomes" id="UP000694564"/>
    </source>
</evidence>
<dbReference type="AlphaFoldDB" id="A0A8D2B2C8"/>
<evidence type="ECO:0000256" key="6">
    <source>
        <dbReference type="ARBA" id="ARBA00023158"/>
    </source>
</evidence>
<dbReference type="Gene3D" id="3.40.50.2300">
    <property type="match status" value="1"/>
</dbReference>
<name>A0A8D2B2C8_SCIVU</name>
<dbReference type="Pfam" id="PF02171">
    <property type="entry name" value="Piwi"/>
    <property type="match status" value="2"/>
</dbReference>
<dbReference type="InterPro" id="IPR036085">
    <property type="entry name" value="PAZ_dom_sf"/>
</dbReference>
<keyword evidence="3" id="KW-0963">Cytoplasm</keyword>
<dbReference type="SUPFAM" id="SSF101690">
    <property type="entry name" value="PAZ domain"/>
    <property type="match status" value="1"/>
</dbReference>
<dbReference type="FunFam" id="2.170.260.10:FF:000003">
    <property type="entry name" value="Piwi-like RNA-mediated gene silencing 2"/>
    <property type="match status" value="1"/>
</dbReference>
<dbReference type="InterPro" id="IPR012337">
    <property type="entry name" value="RNaseH-like_sf"/>
</dbReference>
<feature type="domain" description="PAZ" evidence="8">
    <location>
        <begin position="157"/>
        <end position="262"/>
    </location>
</feature>
<dbReference type="OrthoDB" id="445936at2759"/>
<dbReference type="Gene3D" id="3.30.420.10">
    <property type="entry name" value="Ribonuclease H-like superfamily/Ribonuclease H"/>
    <property type="match status" value="1"/>
</dbReference>
<evidence type="ECO:0000256" key="4">
    <source>
        <dbReference type="ARBA" id="ARBA00022845"/>
    </source>
</evidence>
<evidence type="ECO:0000259" key="9">
    <source>
        <dbReference type="PROSITE" id="PS50822"/>
    </source>
</evidence>
<feature type="domain" description="Piwi" evidence="9">
    <location>
        <begin position="414"/>
        <end position="684"/>
    </location>
</feature>
<evidence type="ECO:0000256" key="5">
    <source>
        <dbReference type="ARBA" id="ARBA00022884"/>
    </source>
</evidence>
<evidence type="ECO:0000256" key="1">
    <source>
        <dbReference type="ARBA" id="ARBA00004496"/>
    </source>
</evidence>
<dbReference type="Proteomes" id="UP000694564">
    <property type="component" value="Chromosome 8"/>
</dbReference>
<dbReference type="GO" id="GO:0005737">
    <property type="term" value="C:cytoplasm"/>
    <property type="evidence" value="ECO:0007669"/>
    <property type="project" value="UniProtKB-SubCell"/>
</dbReference>
<proteinExistence type="inferred from homology"/>
<dbReference type="GeneTree" id="ENSGT00950000183200"/>
<dbReference type="Gene3D" id="2.170.260.10">
    <property type="entry name" value="paz domain"/>
    <property type="match status" value="1"/>
</dbReference>
<sequence length="698" mass="80998">VTCPQWIAYKYNVDYKPDIDDTNLRSQLLFQHEPILGNCHIFDGNSLLLSRRLHNRQVELVSRTLSRSIVKITLHFSKELQPTHPDCVRYYNILFRRTLRQMNLKQIGRNYYEDRSKNDFASYKLEVLPGYITSILPYENSLTLCADLSHKLLRMETAYDLIMKIFESNVRNFKEKVEKELVGLIVFTRYNNKTYRVDAVSWDQTPRDTFIKTDGSQITYVDYYWQKYNKHVTDLSQPLLVSQGRWKKGQRLMPRSPIRLVPELKIVLICKYLIVIAYFPWFDHNGNILIFRNKNAQRELKRWHFRLNADFLSVSGRTLKEVRIFQRDESADPLADWLKGSKNTSLLRAMALNDWVILYTRSCIEIAHSLLQSLRKVTPAMGMTMGRANMYEVNDNPSSYITTLQRCVTRYTQMVVCLLPDDGKNRYDEIKKYLCVQCPTPSQCVVAHTLGKPWSLLTVAAKIAQQMNCKMGGALWKVETGLEKTMFVGIDCFHDIVNRFGRHLIVEVYLRVSGFLSGALSSWFRNVPHAPQSIVVYRDGVGDGQLQALLDHEVPQLVSYLDAQSTHSTPNLTFIVVKKRINTRFFVSNTDGLGNPYPGTVIDMVLTREQWYDFYIVSQSSRTGTVTPTHYNVIYDTICLDPDTVQRLTYKLCHMYYNLPGIIRVPAPCHYAHKLAYLVGQNIHQEPDKSLSDSLYYL</sequence>
<dbReference type="InterPro" id="IPR003100">
    <property type="entry name" value="PAZ_dom"/>
</dbReference>
<keyword evidence="2" id="KW-0217">Developmental protein</keyword>